<protein>
    <submittedName>
        <fullName evidence="2">Uncharacterized protein</fullName>
    </submittedName>
</protein>
<name>G0NG29_CAEBE</name>
<evidence type="ECO:0000313" key="2">
    <source>
        <dbReference type="EMBL" id="EGT59876.1"/>
    </source>
</evidence>
<dbReference type="InParanoid" id="G0NG29"/>
<keyword evidence="1" id="KW-1133">Transmembrane helix</keyword>
<dbReference type="Proteomes" id="UP000008068">
    <property type="component" value="Unassembled WGS sequence"/>
</dbReference>
<dbReference type="EMBL" id="GL379878">
    <property type="protein sequence ID" value="EGT59876.1"/>
    <property type="molecule type" value="Genomic_DNA"/>
</dbReference>
<keyword evidence="1" id="KW-0472">Membrane</keyword>
<sequence length="215" mass="25306">MLDVKLFHKPHQLFFRYERWESRIRDHLVIEGLLMLTLFGIFVTYIRLDSRNEETQFMIRNLQDEFITFQKNVLGKDFSGLKTKTETDNKKIEEMLIQVLKEVEVKPVIVAENIEKLNVLTETDHSKSASTPPNITTLQAQFDKFQKQVSGKEIIDSKNQSETESQKKEVKKMEDVLNEVLREVEFKPVELADNTPKPTIPIHSSMRHQRSMMLW</sequence>
<accession>G0NG29</accession>
<proteinExistence type="predicted"/>
<feature type="transmembrane region" description="Helical" evidence="1">
    <location>
        <begin position="28"/>
        <end position="48"/>
    </location>
</feature>
<dbReference type="AlphaFoldDB" id="G0NG29"/>
<keyword evidence="1" id="KW-0812">Transmembrane</keyword>
<reference evidence="3" key="1">
    <citation type="submission" date="2011-07" db="EMBL/GenBank/DDBJ databases">
        <authorList>
            <consortium name="Caenorhabditis brenneri Sequencing and Analysis Consortium"/>
            <person name="Wilson R.K."/>
        </authorList>
    </citation>
    <scope>NUCLEOTIDE SEQUENCE [LARGE SCALE GENOMIC DNA]</scope>
    <source>
        <strain evidence="3">PB2801</strain>
    </source>
</reference>
<gene>
    <name evidence="2" type="ORF">CAEBREN_05928</name>
</gene>
<evidence type="ECO:0000313" key="3">
    <source>
        <dbReference type="Proteomes" id="UP000008068"/>
    </source>
</evidence>
<organism evidence="3">
    <name type="scientific">Caenorhabditis brenneri</name>
    <name type="common">Nematode worm</name>
    <dbReference type="NCBI Taxonomy" id="135651"/>
    <lineage>
        <taxon>Eukaryota</taxon>
        <taxon>Metazoa</taxon>
        <taxon>Ecdysozoa</taxon>
        <taxon>Nematoda</taxon>
        <taxon>Chromadorea</taxon>
        <taxon>Rhabditida</taxon>
        <taxon>Rhabditina</taxon>
        <taxon>Rhabditomorpha</taxon>
        <taxon>Rhabditoidea</taxon>
        <taxon>Rhabditidae</taxon>
        <taxon>Peloderinae</taxon>
        <taxon>Caenorhabditis</taxon>
    </lineage>
</organism>
<evidence type="ECO:0000256" key="1">
    <source>
        <dbReference type="SAM" id="Phobius"/>
    </source>
</evidence>
<dbReference type="HOGENOM" id="CLU_1284300_0_0_1"/>
<keyword evidence="3" id="KW-1185">Reference proteome</keyword>